<evidence type="ECO:0000313" key="4">
    <source>
        <dbReference type="Proteomes" id="UP001500908"/>
    </source>
</evidence>
<dbReference type="InterPro" id="IPR050266">
    <property type="entry name" value="AB_hydrolase_sf"/>
</dbReference>
<dbReference type="InterPro" id="IPR000073">
    <property type="entry name" value="AB_hydrolase_1"/>
</dbReference>
<feature type="region of interest" description="Disordered" evidence="1">
    <location>
        <begin position="227"/>
        <end position="254"/>
    </location>
</feature>
<evidence type="ECO:0000259" key="2">
    <source>
        <dbReference type="Pfam" id="PF12697"/>
    </source>
</evidence>
<dbReference type="PANTHER" id="PTHR43798:SF5">
    <property type="entry name" value="MONOACYLGLYCEROL LIPASE ABHD6"/>
    <property type="match status" value="1"/>
</dbReference>
<dbReference type="SUPFAM" id="SSF53474">
    <property type="entry name" value="alpha/beta-Hydrolases"/>
    <property type="match status" value="1"/>
</dbReference>
<dbReference type="PANTHER" id="PTHR43798">
    <property type="entry name" value="MONOACYLGLYCEROL LIPASE"/>
    <property type="match status" value="1"/>
</dbReference>
<dbReference type="GO" id="GO:0016787">
    <property type="term" value="F:hydrolase activity"/>
    <property type="evidence" value="ECO:0007669"/>
    <property type="project" value="UniProtKB-KW"/>
</dbReference>
<sequence>MVGALAEHHDVVNVDLPGFGGSRTPAPGVRLDIPTLVDVVTSLCASLGLERPHVAGNSLGGALALELGARGATASVTVFSPVGFSTPLERAAPRLLLRGAGVAGRVPPHVRAAVADSQPARALAKRVLRGGSSDGSGDTPRFDADALEAGSAFVRLAPEVLDYEFPAVDVPCPVTIGWGERDRVLPARAARRALERIPHARHVSLPNCGHTPMAEAPEEVAAAILRTCGSLPEPHPAPTEQPEPGEDGSPSAAR</sequence>
<name>A0ABP7FFK3_9ACTN</name>
<gene>
    <name evidence="3" type="ORF">GCM10022402_17940</name>
</gene>
<dbReference type="InterPro" id="IPR029058">
    <property type="entry name" value="AB_hydrolase_fold"/>
</dbReference>
<accession>A0ABP7FFK3</accession>
<keyword evidence="4" id="KW-1185">Reference proteome</keyword>
<proteinExistence type="predicted"/>
<keyword evidence="3" id="KW-0378">Hydrolase</keyword>
<organism evidence="3 4">
    <name type="scientific">Salinactinospora qingdaonensis</name>
    <dbReference type="NCBI Taxonomy" id="702744"/>
    <lineage>
        <taxon>Bacteria</taxon>
        <taxon>Bacillati</taxon>
        <taxon>Actinomycetota</taxon>
        <taxon>Actinomycetes</taxon>
        <taxon>Streptosporangiales</taxon>
        <taxon>Nocardiopsidaceae</taxon>
        <taxon>Salinactinospora</taxon>
    </lineage>
</organism>
<dbReference type="EMBL" id="BAABDD010000006">
    <property type="protein sequence ID" value="GAA3738461.1"/>
    <property type="molecule type" value="Genomic_DNA"/>
</dbReference>
<comment type="caution">
    <text evidence="3">The sequence shown here is derived from an EMBL/GenBank/DDBJ whole genome shotgun (WGS) entry which is preliminary data.</text>
</comment>
<reference evidence="4" key="1">
    <citation type="journal article" date="2019" name="Int. J. Syst. Evol. Microbiol.">
        <title>The Global Catalogue of Microorganisms (GCM) 10K type strain sequencing project: providing services to taxonomists for standard genome sequencing and annotation.</title>
        <authorList>
            <consortium name="The Broad Institute Genomics Platform"/>
            <consortium name="The Broad Institute Genome Sequencing Center for Infectious Disease"/>
            <person name="Wu L."/>
            <person name="Ma J."/>
        </authorList>
    </citation>
    <scope>NUCLEOTIDE SEQUENCE [LARGE SCALE GENOMIC DNA]</scope>
    <source>
        <strain evidence="4">JCM 17137</strain>
    </source>
</reference>
<evidence type="ECO:0000313" key="3">
    <source>
        <dbReference type="EMBL" id="GAA3738461.1"/>
    </source>
</evidence>
<dbReference type="Pfam" id="PF12697">
    <property type="entry name" value="Abhydrolase_6"/>
    <property type="match status" value="1"/>
</dbReference>
<protein>
    <submittedName>
        <fullName evidence="3">Alpha/beta fold hydrolase</fullName>
    </submittedName>
</protein>
<dbReference type="Gene3D" id="3.40.50.1820">
    <property type="entry name" value="alpha/beta hydrolase"/>
    <property type="match status" value="1"/>
</dbReference>
<dbReference type="PRINTS" id="PR00111">
    <property type="entry name" value="ABHYDROLASE"/>
</dbReference>
<evidence type="ECO:0000256" key="1">
    <source>
        <dbReference type="SAM" id="MobiDB-lite"/>
    </source>
</evidence>
<dbReference type="Proteomes" id="UP001500908">
    <property type="component" value="Unassembled WGS sequence"/>
</dbReference>
<feature type="domain" description="AB hydrolase-1" evidence="2">
    <location>
        <begin position="3"/>
        <end position="223"/>
    </location>
</feature>